<dbReference type="Proteomes" id="UP000679220">
    <property type="component" value="Unassembled WGS sequence"/>
</dbReference>
<dbReference type="Gene3D" id="2.60.40.2700">
    <property type="match status" value="1"/>
</dbReference>
<dbReference type="InterPro" id="IPR026444">
    <property type="entry name" value="Secre_tail"/>
</dbReference>
<dbReference type="NCBIfam" id="TIGR04183">
    <property type="entry name" value="Por_Secre_tail"/>
    <property type="match status" value="1"/>
</dbReference>
<evidence type="ECO:0000313" key="2">
    <source>
        <dbReference type="EMBL" id="MBR8538375.1"/>
    </source>
</evidence>
<comment type="caution">
    <text evidence="2">The sequence shown here is derived from an EMBL/GenBank/DDBJ whole genome shotgun (WGS) entry which is preliminary data.</text>
</comment>
<organism evidence="2 3">
    <name type="scientific">Carboxylicivirga sediminis</name>
    <dbReference type="NCBI Taxonomy" id="2006564"/>
    <lineage>
        <taxon>Bacteria</taxon>
        <taxon>Pseudomonadati</taxon>
        <taxon>Bacteroidota</taxon>
        <taxon>Bacteroidia</taxon>
        <taxon>Marinilabiliales</taxon>
        <taxon>Marinilabiliaceae</taxon>
        <taxon>Carboxylicivirga</taxon>
    </lineage>
</organism>
<dbReference type="Pfam" id="PF18962">
    <property type="entry name" value="Por_Secre_tail"/>
    <property type="match status" value="1"/>
</dbReference>
<keyword evidence="3" id="KW-1185">Reference proteome</keyword>
<reference evidence="2" key="2">
    <citation type="submission" date="2021-04" db="EMBL/GenBank/DDBJ databases">
        <authorList>
            <person name="Zhang T."/>
            <person name="Zhang Y."/>
            <person name="Lu D."/>
            <person name="Zuo D."/>
            <person name="Du Z."/>
        </authorList>
    </citation>
    <scope>NUCLEOTIDE SEQUENCE</scope>
    <source>
        <strain evidence="2">JR1</strain>
    </source>
</reference>
<dbReference type="RefSeq" id="WP_212193398.1">
    <property type="nucleotide sequence ID" value="NZ_JAGTAR010000076.1"/>
</dbReference>
<reference evidence="2" key="1">
    <citation type="journal article" date="2018" name="Int. J. Syst. Evol. Microbiol.">
        <title>Carboxylicivirga sediminis sp. nov., isolated from coastal sediment.</title>
        <authorList>
            <person name="Wang F.Q."/>
            <person name="Ren L.H."/>
            <person name="Zou R.J."/>
            <person name="Sun Y.Z."/>
            <person name="Liu X.J."/>
            <person name="Jiang F."/>
            <person name="Liu L.J."/>
        </authorList>
    </citation>
    <scope>NUCLEOTIDE SEQUENCE</scope>
    <source>
        <strain evidence="2">JR1</strain>
    </source>
</reference>
<protein>
    <submittedName>
        <fullName evidence="2">T9SS type A sorting domain-containing protein</fullName>
    </submittedName>
</protein>
<evidence type="ECO:0000259" key="1">
    <source>
        <dbReference type="Pfam" id="PF18962"/>
    </source>
</evidence>
<proteinExistence type="predicted"/>
<dbReference type="AlphaFoldDB" id="A0A941FDQ8"/>
<accession>A0A941FDQ8</accession>
<name>A0A941FDQ8_9BACT</name>
<feature type="non-terminal residue" evidence="2">
    <location>
        <position position="1"/>
    </location>
</feature>
<evidence type="ECO:0000313" key="3">
    <source>
        <dbReference type="Proteomes" id="UP000679220"/>
    </source>
</evidence>
<feature type="domain" description="Secretion system C-terminal sorting" evidence="1">
    <location>
        <begin position="143"/>
        <end position="212"/>
    </location>
</feature>
<dbReference type="EMBL" id="JAGTAR010000076">
    <property type="protein sequence ID" value="MBR8538375.1"/>
    <property type="molecule type" value="Genomic_DNA"/>
</dbReference>
<gene>
    <name evidence="2" type="ORF">KDU71_22580</name>
</gene>
<sequence length="215" mass="22732">ESYTVQGLPMEDVMFAGVPYGEYSYSISKECITPVTGTTTVDCANDMGVSVFAEAPAAIIIDNTVSVEGNVLTANQDGMAYQWIDVDGNNTPIDGATSQSYTVTKTGNYSVIITNGTCGSVTSEPVNVTVTAIGRLNNRSVSIYPNPASNFVNVELGAVEGRVVISLINSNGSVVDNYETTESVAKMDISSLSPGVYILNIQATGFNHTIKFIKN</sequence>